<dbReference type="EMBL" id="JAIWYP010000004">
    <property type="protein sequence ID" value="KAH3838050.1"/>
    <property type="molecule type" value="Genomic_DNA"/>
</dbReference>
<organism evidence="2 3">
    <name type="scientific">Dreissena polymorpha</name>
    <name type="common">Zebra mussel</name>
    <name type="synonym">Mytilus polymorpha</name>
    <dbReference type="NCBI Taxonomy" id="45954"/>
    <lineage>
        <taxon>Eukaryota</taxon>
        <taxon>Metazoa</taxon>
        <taxon>Spiralia</taxon>
        <taxon>Lophotrochozoa</taxon>
        <taxon>Mollusca</taxon>
        <taxon>Bivalvia</taxon>
        <taxon>Autobranchia</taxon>
        <taxon>Heteroconchia</taxon>
        <taxon>Euheterodonta</taxon>
        <taxon>Imparidentia</taxon>
        <taxon>Neoheterodontei</taxon>
        <taxon>Myida</taxon>
        <taxon>Dreissenoidea</taxon>
        <taxon>Dreissenidae</taxon>
        <taxon>Dreissena</taxon>
    </lineage>
</organism>
<reference evidence="2" key="1">
    <citation type="journal article" date="2019" name="bioRxiv">
        <title>The Genome of the Zebra Mussel, Dreissena polymorpha: A Resource for Invasive Species Research.</title>
        <authorList>
            <person name="McCartney M.A."/>
            <person name="Auch B."/>
            <person name="Kono T."/>
            <person name="Mallez S."/>
            <person name="Zhang Y."/>
            <person name="Obille A."/>
            <person name="Becker A."/>
            <person name="Abrahante J.E."/>
            <person name="Garbe J."/>
            <person name="Badalamenti J.P."/>
            <person name="Herman A."/>
            <person name="Mangelson H."/>
            <person name="Liachko I."/>
            <person name="Sullivan S."/>
            <person name="Sone E.D."/>
            <person name="Koren S."/>
            <person name="Silverstein K.A.T."/>
            <person name="Beckman K.B."/>
            <person name="Gohl D.M."/>
        </authorList>
    </citation>
    <scope>NUCLEOTIDE SEQUENCE</scope>
    <source>
        <strain evidence="2">Duluth1</strain>
        <tissue evidence="2">Whole animal</tissue>
    </source>
</reference>
<protein>
    <submittedName>
        <fullName evidence="2">Uncharacterized protein</fullName>
    </submittedName>
</protein>
<evidence type="ECO:0000256" key="1">
    <source>
        <dbReference type="SAM" id="MobiDB-lite"/>
    </source>
</evidence>
<name>A0A9D4QPX9_DREPO</name>
<proteinExistence type="predicted"/>
<comment type="caution">
    <text evidence="2">The sequence shown here is derived from an EMBL/GenBank/DDBJ whole genome shotgun (WGS) entry which is preliminary data.</text>
</comment>
<feature type="region of interest" description="Disordered" evidence="1">
    <location>
        <begin position="13"/>
        <end position="32"/>
    </location>
</feature>
<keyword evidence="3" id="KW-1185">Reference proteome</keyword>
<gene>
    <name evidence="2" type="ORF">DPMN_111456</name>
</gene>
<dbReference type="AlphaFoldDB" id="A0A9D4QPX9"/>
<evidence type="ECO:0000313" key="2">
    <source>
        <dbReference type="EMBL" id="KAH3838050.1"/>
    </source>
</evidence>
<sequence>MWGSSGGFRLVHSDDYGDPDHTNHNTADHKVSGNHRAPVCLRYITITKRSTLL</sequence>
<feature type="compositionally biased region" description="Basic and acidic residues" evidence="1">
    <location>
        <begin position="13"/>
        <end position="31"/>
    </location>
</feature>
<dbReference type="Proteomes" id="UP000828390">
    <property type="component" value="Unassembled WGS sequence"/>
</dbReference>
<evidence type="ECO:0000313" key="3">
    <source>
        <dbReference type="Proteomes" id="UP000828390"/>
    </source>
</evidence>
<reference evidence="2" key="2">
    <citation type="submission" date="2020-11" db="EMBL/GenBank/DDBJ databases">
        <authorList>
            <person name="McCartney M.A."/>
            <person name="Auch B."/>
            <person name="Kono T."/>
            <person name="Mallez S."/>
            <person name="Becker A."/>
            <person name="Gohl D.M."/>
            <person name="Silverstein K.A.T."/>
            <person name="Koren S."/>
            <person name="Bechman K.B."/>
            <person name="Herman A."/>
            <person name="Abrahante J.E."/>
            <person name="Garbe J."/>
        </authorList>
    </citation>
    <scope>NUCLEOTIDE SEQUENCE</scope>
    <source>
        <strain evidence="2">Duluth1</strain>
        <tissue evidence="2">Whole animal</tissue>
    </source>
</reference>
<accession>A0A9D4QPX9</accession>